<evidence type="ECO:0000259" key="2">
    <source>
        <dbReference type="Pfam" id="PF13635"/>
    </source>
</evidence>
<evidence type="ECO:0000313" key="4">
    <source>
        <dbReference type="Proteomes" id="UP000195781"/>
    </source>
</evidence>
<comment type="caution">
    <text evidence="3">The sequence shown here is derived from an EMBL/GenBank/DDBJ whole genome shotgun (WGS) entry which is preliminary data.</text>
</comment>
<dbReference type="EMBL" id="NFIE01000003">
    <property type="protein sequence ID" value="OUN89550.1"/>
    <property type="molecule type" value="Genomic_DNA"/>
</dbReference>
<evidence type="ECO:0000259" key="1">
    <source>
        <dbReference type="Pfam" id="PF13173"/>
    </source>
</evidence>
<dbReference type="AlphaFoldDB" id="A0A1Y3Y5G3"/>
<dbReference type="Pfam" id="PF13635">
    <property type="entry name" value="DUF4143"/>
    <property type="match status" value="1"/>
</dbReference>
<evidence type="ECO:0000313" key="3">
    <source>
        <dbReference type="EMBL" id="OUN89550.1"/>
    </source>
</evidence>
<dbReference type="PANTHER" id="PTHR33295">
    <property type="entry name" value="ATPASE"/>
    <property type="match status" value="1"/>
</dbReference>
<sequence>MRTMDIIQRPRALNWFKTWRDRDVIKVVTGLRRSGKSTAMKLARQALEADGTPPNAIIYLDIERMAFDAPKTAEELYRMVISRMDVSEQKQTYIFIDEVQRIPHFEQAVDALYAREDTDVYITGSNSDLLSSELGTLLTGRYVELHMMPLSFAEYRSAFPEREDDDTILNRYLIYGGLPYTTALPEEDTADYLDGVLNTILIKDVSQRHPRFNLTSLRALLAFMADNIGNQFSLKKIADGLARNGSKLSPTTVGEYLDALTESYILYEAKPYDAKGKRLLERGGKYYLGDLGFRHLLLGRDQSDLGHRLENLVYLELQRRSRKVFVGRAASTEIDFITEDQHGTSYYQVALSVLDEGTLSRELAPLRSIQDNYPKTLLTLDRIGLGDYGGIRHVNIVDWLLERPRAGASR</sequence>
<feature type="domain" description="AAA" evidence="1">
    <location>
        <begin position="25"/>
        <end position="155"/>
    </location>
</feature>
<accession>A0A1Y3Y5G3</accession>
<dbReference type="InterPro" id="IPR041682">
    <property type="entry name" value="AAA_14"/>
</dbReference>
<dbReference type="PANTHER" id="PTHR33295:SF20">
    <property type="entry name" value="ATPASE"/>
    <property type="match status" value="1"/>
</dbReference>
<name>A0A1Y3Y5G3_9ACTN</name>
<evidence type="ECO:0008006" key="5">
    <source>
        <dbReference type="Google" id="ProtNLM"/>
    </source>
</evidence>
<dbReference type="InterPro" id="IPR025420">
    <property type="entry name" value="DUF4143"/>
</dbReference>
<keyword evidence="4" id="KW-1185">Reference proteome</keyword>
<organism evidence="3 4">
    <name type="scientific">[Collinsella] massiliensis</name>
    <dbReference type="NCBI Taxonomy" id="1232426"/>
    <lineage>
        <taxon>Bacteria</taxon>
        <taxon>Bacillati</taxon>
        <taxon>Actinomycetota</taxon>
        <taxon>Coriobacteriia</taxon>
        <taxon>Coriobacteriales</taxon>
        <taxon>Coriobacteriaceae</taxon>
        <taxon>Enorma</taxon>
    </lineage>
</organism>
<reference evidence="4" key="1">
    <citation type="submission" date="2017-04" db="EMBL/GenBank/DDBJ databases">
        <title>Function of individual gut microbiota members based on whole genome sequencing of pure cultures obtained from chicken caecum.</title>
        <authorList>
            <person name="Medvecky M."/>
            <person name="Cejkova D."/>
            <person name="Polansky O."/>
            <person name="Karasova D."/>
            <person name="Kubasova T."/>
            <person name="Cizek A."/>
            <person name="Rychlik I."/>
        </authorList>
    </citation>
    <scope>NUCLEOTIDE SEQUENCE [LARGE SCALE GENOMIC DNA]</scope>
    <source>
        <strain evidence="4">An5</strain>
    </source>
</reference>
<dbReference type="OrthoDB" id="9801684at2"/>
<dbReference type="SUPFAM" id="SSF52540">
    <property type="entry name" value="P-loop containing nucleoside triphosphate hydrolases"/>
    <property type="match status" value="1"/>
</dbReference>
<proteinExistence type="predicted"/>
<dbReference type="Proteomes" id="UP000195781">
    <property type="component" value="Unassembled WGS sequence"/>
</dbReference>
<gene>
    <name evidence="3" type="ORF">B5G02_02030</name>
</gene>
<feature type="domain" description="DUF4143" evidence="2">
    <location>
        <begin position="203"/>
        <end position="343"/>
    </location>
</feature>
<dbReference type="InterPro" id="IPR027417">
    <property type="entry name" value="P-loop_NTPase"/>
</dbReference>
<protein>
    <recommendedName>
        <fullName evidence="5">ATPase</fullName>
    </recommendedName>
</protein>
<dbReference type="Pfam" id="PF13173">
    <property type="entry name" value="AAA_14"/>
    <property type="match status" value="1"/>
</dbReference>